<organism evidence="2 3">
    <name type="scientific">Meganyctiphanes norvegica</name>
    <name type="common">Northern krill</name>
    <name type="synonym">Thysanopoda norvegica</name>
    <dbReference type="NCBI Taxonomy" id="48144"/>
    <lineage>
        <taxon>Eukaryota</taxon>
        <taxon>Metazoa</taxon>
        <taxon>Ecdysozoa</taxon>
        <taxon>Arthropoda</taxon>
        <taxon>Crustacea</taxon>
        <taxon>Multicrustacea</taxon>
        <taxon>Malacostraca</taxon>
        <taxon>Eumalacostraca</taxon>
        <taxon>Eucarida</taxon>
        <taxon>Euphausiacea</taxon>
        <taxon>Euphausiidae</taxon>
        <taxon>Meganyctiphanes</taxon>
    </lineage>
</organism>
<dbReference type="EMBL" id="CAXKWB010032795">
    <property type="protein sequence ID" value="CAL4141909.1"/>
    <property type="molecule type" value="Genomic_DNA"/>
</dbReference>
<feature type="compositionally biased region" description="Low complexity" evidence="1">
    <location>
        <begin position="65"/>
        <end position="75"/>
    </location>
</feature>
<dbReference type="Proteomes" id="UP001497623">
    <property type="component" value="Unassembled WGS sequence"/>
</dbReference>
<feature type="region of interest" description="Disordered" evidence="1">
    <location>
        <begin position="35"/>
        <end position="84"/>
    </location>
</feature>
<feature type="compositionally biased region" description="Low complexity" evidence="1">
    <location>
        <begin position="36"/>
        <end position="54"/>
    </location>
</feature>
<accession>A0AAV2RXT4</accession>
<feature type="non-terminal residue" evidence="2">
    <location>
        <position position="1"/>
    </location>
</feature>
<sequence>SSPQFSSSPILSSSESFNSDKDVESCTFVHSFPALSPQNSLDPSQSSSESLNSDQGAKQCLPVNSSMNSSPQISSDLVPLSSGRLNSDPDSELCHFINSCPPSPSSVDYKHQQDAPPCPPWCGNEGLPCYACSTFGVNSLQQLKELEKSGKLFELALTNLMKDAKKPDHCSKNVEDRLKETQMGVNEEEGAGTPSETTKGLKFASFVSKRIEVVGKDKDSVLLRVLLNETQDRHIQES</sequence>
<protein>
    <submittedName>
        <fullName evidence="2">Uncharacterized protein</fullName>
    </submittedName>
</protein>
<name>A0AAV2RXT4_MEGNR</name>
<gene>
    <name evidence="2" type="ORF">MNOR_LOCUS28945</name>
</gene>
<evidence type="ECO:0000313" key="3">
    <source>
        <dbReference type="Proteomes" id="UP001497623"/>
    </source>
</evidence>
<evidence type="ECO:0000313" key="2">
    <source>
        <dbReference type="EMBL" id="CAL4141909.1"/>
    </source>
</evidence>
<dbReference type="AlphaFoldDB" id="A0AAV2RXT4"/>
<keyword evidence="3" id="KW-1185">Reference proteome</keyword>
<proteinExistence type="predicted"/>
<comment type="caution">
    <text evidence="2">The sequence shown here is derived from an EMBL/GenBank/DDBJ whole genome shotgun (WGS) entry which is preliminary data.</text>
</comment>
<evidence type="ECO:0000256" key="1">
    <source>
        <dbReference type="SAM" id="MobiDB-lite"/>
    </source>
</evidence>
<reference evidence="2 3" key="1">
    <citation type="submission" date="2024-05" db="EMBL/GenBank/DDBJ databases">
        <authorList>
            <person name="Wallberg A."/>
        </authorList>
    </citation>
    <scope>NUCLEOTIDE SEQUENCE [LARGE SCALE GENOMIC DNA]</scope>
</reference>
<feature type="non-terminal residue" evidence="2">
    <location>
        <position position="238"/>
    </location>
</feature>